<reference evidence="3" key="2">
    <citation type="submission" date="2023-05" db="EMBL/GenBank/DDBJ databases">
        <authorList>
            <consortium name="Lawrence Berkeley National Laboratory"/>
            <person name="Steindorff A."/>
            <person name="Hensen N."/>
            <person name="Bonometti L."/>
            <person name="Westerberg I."/>
            <person name="Brannstrom I.O."/>
            <person name="Guillou S."/>
            <person name="Cros-Aarteil S."/>
            <person name="Calhoun S."/>
            <person name="Haridas S."/>
            <person name="Kuo A."/>
            <person name="Mondo S."/>
            <person name="Pangilinan J."/>
            <person name="Riley R."/>
            <person name="Labutti K."/>
            <person name="Andreopoulos B."/>
            <person name="Lipzen A."/>
            <person name="Chen C."/>
            <person name="Yanf M."/>
            <person name="Daum C."/>
            <person name="Ng V."/>
            <person name="Clum A."/>
            <person name="Ohm R."/>
            <person name="Martin F."/>
            <person name="Silar P."/>
            <person name="Natvig D."/>
            <person name="Lalanne C."/>
            <person name="Gautier V."/>
            <person name="Ament-Velasquez S.L."/>
            <person name="Kruys A."/>
            <person name="Hutchinson M.I."/>
            <person name="Powell A.J."/>
            <person name="Barry K."/>
            <person name="Miller A.N."/>
            <person name="Grigoriev I.V."/>
            <person name="Debuchy R."/>
            <person name="Gladieux P."/>
            <person name="Thoren M.H."/>
            <person name="Johannesson H."/>
        </authorList>
    </citation>
    <scope>NUCLEOTIDE SEQUENCE</scope>
    <source>
        <strain evidence="3">CBS 538.74</strain>
    </source>
</reference>
<reference evidence="3" key="1">
    <citation type="journal article" date="2023" name="Mol. Phylogenet. Evol.">
        <title>Genome-scale phylogeny and comparative genomics of the fungal order Sordariales.</title>
        <authorList>
            <person name="Hensen N."/>
            <person name="Bonometti L."/>
            <person name="Westerberg I."/>
            <person name="Brannstrom I.O."/>
            <person name="Guillou S."/>
            <person name="Cros-Aarteil S."/>
            <person name="Calhoun S."/>
            <person name="Haridas S."/>
            <person name="Kuo A."/>
            <person name="Mondo S."/>
            <person name="Pangilinan J."/>
            <person name="Riley R."/>
            <person name="LaButti K."/>
            <person name="Andreopoulos B."/>
            <person name="Lipzen A."/>
            <person name="Chen C."/>
            <person name="Yan M."/>
            <person name="Daum C."/>
            <person name="Ng V."/>
            <person name="Clum A."/>
            <person name="Steindorff A."/>
            <person name="Ohm R.A."/>
            <person name="Martin F."/>
            <person name="Silar P."/>
            <person name="Natvig D.O."/>
            <person name="Lalanne C."/>
            <person name="Gautier V."/>
            <person name="Ament-Velasquez S.L."/>
            <person name="Kruys A."/>
            <person name="Hutchinson M.I."/>
            <person name="Powell A.J."/>
            <person name="Barry K."/>
            <person name="Miller A.N."/>
            <person name="Grigoriev I.V."/>
            <person name="Debuchy R."/>
            <person name="Gladieux P."/>
            <person name="Hiltunen Thoren M."/>
            <person name="Johannesson H."/>
        </authorList>
    </citation>
    <scope>NUCLEOTIDE SEQUENCE</scope>
    <source>
        <strain evidence="3">CBS 538.74</strain>
    </source>
</reference>
<dbReference type="PANTHER" id="PTHR37540">
    <property type="entry name" value="TRANSCRIPTION FACTOR (ACR-2), PUTATIVE-RELATED-RELATED"/>
    <property type="match status" value="1"/>
</dbReference>
<keyword evidence="4" id="KW-1185">Reference proteome</keyword>
<feature type="region of interest" description="Disordered" evidence="2">
    <location>
        <begin position="36"/>
        <end position="65"/>
    </location>
</feature>
<protein>
    <submittedName>
        <fullName evidence="3">Uncharacterized protein</fullName>
    </submittedName>
</protein>
<gene>
    <name evidence="3" type="ORF">C8A00DRAFT_44371</name>
</gene>
<evidence type="ECO:0000313" key="3">
    <source>
        <dbReference type="EMBL" id="KAK4152618.1"/>
    </source>
</evidence>
<dbReference type="AlphaFoldDB" id="A0AAN6ZW94"/>
<dbReference type="Proteomes" id="UP001302745">
    <property type="component" value="Unassembled WGS sequence"/>
</dbReference>
<comment type="caution">
    <text evidence="3">The sequence shown here is derived from an EMBL/GenBank/DDBJ whole genome shotgun (WGS) entry which is preliminary data.</text>
</comment>
<dbReference type="InterPro" id="IPR021858">
    <property type="entry name" value="Fun_TF"/>
</dbReference>
<sequence>MKFEFIDNSAAIDHVARRQIRSHVAKGRNVGRKLVRASRKRVLSRETNDQNSETTTAPSGPQTGTGISVLTLKTVTSLPAHWQQSAASGSLALVQKAASFLGGIRHARELDLALDYSSEPRTRWVQPMFVNEAYFHGAMAVFMAAFPSPSSSLTNGQSNSAARVRHLCTALRLVNDRLSGRDAVSNETIIVVLVLGLYERVQGEYGRGLVHLDGLQRMLNMRGGIQEFAKNRPELARKIFR</sequence>
<keyword evidence="1" id="KW-0539">Nucleus</keyword>
<feature type="compositionally biased region" description="Polar residues" evidence="2">
    <location>
        <begin position="49"/>
        <end position="65"/>
    </location>
</feature>
<name>A0AAN6ZW94_9PEZI</name>
<dbReference type="EMBL" id="MU856968">
    <property type="protein sequence ID" value="KAK4152618.1"/>
    <property type="molecule type" value="Genomic_DNA"/>
</dbReference>
<dbReference type="Pfam" id="PF11951">
    <property type="entry name" value="Fungal_trans_2"/>
    <property type="match status" value="1"/>
</dbReference>
<proteinExistence type="predicted"/>
<accession>A0AAN6ZW94</accession>
<dbReference type="PANTHER" id="PTHR37540:SF9">
    <property type="entry name" value="ZN(2)-C6 FUNGAL-TYPE DOMAIN-CONTAINING PROTEIN"/>
    <property type="match status" value="1"/>
</dbReference>
<evidence type="ECO:0000256" key="2">
    <source>
        <dbReference type="SAM" id="MobiDB-lite"/>
    </source>
</evidence>
<evidence type="ECO:0000313" key="4">
    <source>
        <dbReference type="Proteomes" id="UP001302745"/>
    </source>
</evidence>
<organism evidence="3 4">
    <name type="scientific">Chaetomidium leptoderma</name>
    <dbReference type="NCBI Taxonomy" id="669021"/>
    <lineage>
        <taxon>Eukaryota</taxon>
        <taxon>Fungi</taxon>
        <taxon>Dikarya</taxon>
        <taxon>Ascomycota</taxon>
        <taxon>Pezizomycotina</taxon>
        <taxon>Sordariomycetes</taxon>
        <taxon>Sordariomycetidae</taxon>
        <taxon>Sordariales</taxon>
        <taxon>Chaetomiaceae</taxon>
        <taxon>Chaetomidium</taxon>
    </lineage>
</organism>
<evidence type="ECO:0000256" key="1">
    <source>
        <dbReference type="ARBA" id="ARBA00023242"/>
    </source>
</evidence>